<comment type="similarity">
    <text evidence="2">Belongs to the icosahedral plant coat protein family.</text>
</comment>
<dbReference type="KEGG" id="vg:22921863"/>
<reference evidence="8 9" key="1">
    <citation type="submission" date="2014-05" db="EMBL/GenBank/DDBJ databases">
        <authorList>
            <person name="Jordan R."/>
        </authorList>
    </citation>
    <scope>NUCLEOTIDE SEQUENCE [LARGE SCALE GENOMIC DNA]</scope>
    <source>
        <strain evidence="8">DSMZ-PV0304</strain>
    </source>
</reference>
<evidence type="ECO:0000313" key="9">
    <source>
        <dbReference type="Proteomes" id="UP000204074"/>
    </source>
</evidence>
<dbReference type="SUPFAM" id="SSF88633">
    <property type="entry name" value="Positive stranded ssRNA viruses"/>
    <property type="match status" value="1"/>
</dbReference>
<proteinExistence type="inferred from homology"/>
<dbReference type="SMR" id="Q911J5"/>
<name>Q911J5_9TOMB</name>
<dbReference type="GO" id="GO:0005198">
    <property type="term" value="F:structural molecule activity"/>
    <property type="evidence" value="ECO:0007669"/>
    <property type="project" value="InterPro"/>
</dbReference>
<evidence type="ECO:0000259" key="7">
    <source>
        <dbReference type="Pfam" id="PF00729"/>
    </source>
</evidence>
<accession>Q911J5</accession>
<evidence type="ECO:0000256" key="4">
    <source>
        <dbReference type="ARBA" id="ARBA00022561"/>
    </source>
</evidence>
<evidence type="ECO:0000256" key="6">
    <source>
        <dbReference type="ARBA" id="ARBA00023060"/>
    </source>
</evidence>
<dbReference type="Pfam" id="PF00729">
    <property type="entry name" value="Viral_coat"/>
    <property type="match status" value="1"/>
</dbReference>
<feature type="domain" description="Icosahedral viral capsid protein S" evidence="7">
    <location>
        <begin position="54"/>
        <end position="233"/>
    </location>
</feature>
<evidence type="ECO:0000256" key="5">
    <source>
        <dbReference type="ARBA" id="ARBA00022844"/>
    </source>
</evidence>
<dbReference type="GeneID" id="22921863"/>
<keyword evidence="9" id="KW-1185">Reference proteome</keyword>
<evidence type="ECO:0000313" key="8">
    <source>
        <dbReference type="EMBL" id="AAK74063.1"/>
    </source>
</evidence>
<evidence type="ECO:0000256" key="1">
    <source>
        <dbReference type="ARBA" id="ARBA00004328"/>
    </source>
</evidence>
<gene>
    <name evidence="8" type="primary">p37</name>
</gene>
<protein>
    <recommendedName>
        <fullName evidence="3">Capsid protein</fullName>
    </recommendedName>
</protein>
<sequence>MASNSPIVLAAANRGEVWAVKLKQSGWKTLSKAQKAAARAQGIGAAPLSQTVPKTTRIIQGNPTFSRRSRDAPGNAQKSMTIVKSEFLGEVSADGAIHTYTLDPRNVRTFPHISDLARGFNKYKFGDLKVRYSAKVQESGCGVCIAFTPDSSDPKPKGKFDLYSLGSRAEGAAHRNLLYTVPIDKSQRFLRDCATENSKDVDAGSLFVLVDGQHDGRVGELFLEVTIVLSQPTYNQRATQLLAGTTHRDGPTFVKAVKSANTVSLTFQAAGNYLVSTYSSLLERVGRLALGEAEQSQVDSSTHSSNVVEALVAAPGGSIVYYFKTPDQMSFRAYVCRM</sequence>
<organism evidence="8 9">
    <name type="scientific">Pelargonium ringspot virus</name>
    <dbReference type="NCBI Taxonomy" id="167020"/>
    <lineage>
        <taxon>Viruses</taxon>
        <taxon>Riboviria</taxon>
        <taxon>Orthornavirae</taxon>
        <taxon>Kitrinoviricota</taxon>
        <taxon>Tolucaviricetes</taxon>
        <taxon>Tolivirales</taxon>
        <taxon>Tombusviridae</taxon>
        <taxon>Procedovirinae</taxon>
        <taxon>Pelarspovirus</taxon>
        <taxon>Pelarspovirus anulopelargonii</taxon>
    </lineage>
</organism>
<dbReference type="OrthoDB" id="17533at10239"/>
<dbReference type="InterPro" id="IPR000937">
    <property type="entry name" value="Capsid_prot_S-dom_vir"/>
</dbReference>
<dbReference type="RefSeq" id="YP_009116643.1">
    <property type="nucleotide sequence ID" value="NC_026240.1"/>
</dbReference>
<dbReference type="InterPro" id="IPR029053">
    <property type="entry name" value="Viral_coat"/>
</dbReference>
<comment type="subcellular location">
    <subcellularLocation>
        <location evidence="1">Virion</location>
    </subcellularLocation>
</comment>
<dbReference type="Gene3D" id="2.60.120.20">
    <property type="match status" value="1"/>
</dbReference>
<evidence type="ECO:0000256" key="3">
    <source>
        <dbReference type="ARBA" id="ARBA00018091"/>
    </source>
</evidence>
<dbReference type="GO" id="GO:0039617">
    <property type="term" value="C:T=3 icosahedral viral capsid"/>
    <property type="evidence" value="ECO:0007669"/>
    <property type="project" value="UniProtKB-KW"/>
</dbReference>
<keyword evidence="5" id="KW-0946">Virion</keyword>
<dbReference type="Proteomes" id="UP000204074">
    <property type="component" value="Segment"/>
</dbReference>
<dbReference type="EMBL" id="AY038068">
    <property type="protein sequence ID" value="AAK74063.1"/>
    <property type="molecule type" value="Genomic_RNA"/>
</dbReference>
<keyword evidence="6" id="KW-1142">T=3 icosahedral capsid protein</keyword>
<evidence type="ECO:0000256" key="2">
    <source>
        <dbReference type="ARBA" id="ARBA00007446"/>
    </source>
</evidence>
<keyword evidence="4 8" id="KW-0167">Capsid protein</keyword>